<dbReference type="Pfam" id="PF13490">
    <property type="entry name" value="zf-HC2"/>
    <property type="match status" value="1"/>
</dbReference>
<evidence type="ECO:0000256" key="1">
    <source>
        <dbReference type="ARBA" id="ARBA00024353"/>
    </source>
</evidence>
<dbReference type="Proteomes" id="UP001491552">
    <property type="component" value="Unassembled WGS sequence"/>
</dbReference>
<comment type="similarity">
    <text evidence="1">Belongs to the zinc-associated anti-sigma factor (ZAS) superfamily. Anti-sigma-W factor family.</text>
</comment>
<proteinExistence type="inferred from homology"/>
<feature type="transmembrane region" description="Helical" evidence="3">
    <location>
        <begin position="239"/>
        <end position="262"/>
    </location>
</feature>
<dbReference type="EMBL" id="JBBMFF010000175">
    <property type="protein sequence ID" value="MEQ2510629.1"/>
    <property type="molecule type" value="Genomic_DNA"/>
</dbReference>
<comment type="caution">
    <text evidence="5">The sequence shown here is derived from an EMBL/GenBank/DDBJ whole genome shotgun (WGS) entry which is preliminary data.</text>
</comment>
<accession>A0ABV1G5Z7</accession>
<reference evidence="5 6" key="1">
    <citation type="submission" date="2024-03" db="EMBL/GenBank/DDBJ databases">
        <title>Human intestinal bacterial collection.</title>
        <authorList>
            <person name="Pauvert C."/>
            <person name="Hitch T.C.A."/>
            <person name="Clavel T."/>
        </authorList>
    </citation>
    <scope>NUCLEOTIDE SEQUENCE [LARGE SCALE GENOMIC DNA]</scope>
    <source>
        <strain evidence="5 6">CLA-AA-H192</strain>
    </source>
</reference>
<organism evidence="5 6">
    <name type="scientific">Faecousia intestinalis</name>
    <dbReference type="NCBI Taxonomy" id="3133167"/>
    <lineage>
        <taxon>Bacteria</taxon>
        <taxon>Bacillati</taxon>
        <taxon>Bacillota</taxon>
        <taxon>Clostridia</taxon>
        <taxon>Eubacteriales</taxon>
        <taxon>Oscillospiraceae</taxon>
        <taxon>Faecousia</taxon>
    </lineage>
</organism>
<feature type="transmembrane region" description="Helical" evidence="3">
    <location>
        <begin position="74"/>
        <end position="99"/>
    </location>
</feature>
<feature type="transmembrane region" description="Helical" evidence="3">
    <location>
        <begin position="268"/>
        <end position="289"/>
    </location>
</feature>
<dbReference type="Gene3D" id="1.10.10.1320">
    <property type="entry name" value="Anti-sigma factor, zinc-finger domain"/>
    <property type="match status" value="1"/>
</dbReference>
<dbReference type="InterPro" id="IPR041916">
    <property type="entry name" value="Anti_sigma_zinc_sf"/>
</dbReference>
<feature type="transmembrane region" description="Helical" evidence="3">
    <location>
        <begin position="208"/>
        <end position="227"/>
    </location>
</feature>
<protein>
    <recommendedName>
        <fullName evidence="2">Anti-sigma-W factor RsiW</fullName>
    </recommendedName>
</protein>
<gene>
    <name evidence="5" type="ORF">WMO66_05105</name>
</gene>
<keyword evidence="3" id="KW-0472">Membrane</keyword>
<dbReference type="RefSeq" id="WP_349135307.1">
    <property type="nucleotide sequence ID" value="NZ_JBBMFF010000175.1"/>
</dbReference>
<dbReference type="InterPro" id="IPR027383">
    <property type="entry name" value="Znf_put"/>
</dbReference>
<sequence>MNQECSIVRDLLPLYAERLTSPETAVFVEKHLRTCADCRAALQETQAPPALQPAPDAAPLQHLQKRLARKRLQIIVMTALFVLTAVISAAGILNAPIYFPYTDDLVQVTEDAGALELTFRADVANVSTERFVDPDDPLREICLVEAWSTLWERWFSGPHTQAARLKAEGGKPLTVLYSENDGTEAVYLAGKPMASGGMIALPSLTLNYYAFVALIVLAAAVLVRIFVRKKPRACVWTERVILLPVAYLLAHVTLLGLTATTYSLPHDFVFVFCAALLLYCALLLLHGLIRDALERRKRA</sequence>
<evidence type="ECO:0000259" key="4">
    <source>
        <dbReference type="Pfam" id="PF13490"/>
    </source>
</evidence>
<feature type="domain" description="Putative zinc-finger" evidence="4">
    <location>
        <begin position="5"/>
        <end position="39"/>
    </location>
</feature>
<evidence type="ECO:0000256" key="2">
    <source>
        <dbReference type="ARBA" id="ARBA00024438"/>
    </source>
</evidence>
<evidence type="ECO:0000313" key="5">
    <source>
        <dbReference type="EMBL" id="MEQ2510629.1"/>
    </source>
</evidence>
<evidence type="ECO:0000256" key="3">
    <source>
        <dbReference type="SAM" id="Phobius"/>
    </source>
</evidence>
<evidence type="ECO:0000313" key="6">
    <source>
        <dbReference type="Proteomes" id="UP001491552"/>
    </source>
</evidence>
<name>A0ABV1G5Z7_9FIRM</name>
<keyword evidence="6" id="KW-1185">Reference proteome</keyword>
<keyword evidence="3" id="KW-0812">Transmembrane</keyword>
<keyword evidence="3" id="KW-1133">Transmembrane helix</keyword>